<feature type="transmembrane region" description="Helical" evidence="1">
    <location>
        <begin position="22"/>
        <end position="40"/>
    </location>
</feature>
<dbReference type="EMBL" id="ALJD01000003">
    <property type="protein sequence ID" value="EJN60861.1"/>
    <property type="molecule type" value="Genomic_DNA"/>
</dbReference>
<evidence type="ECO:0000256" key="1">
    <source>
        <dbReference type="SAM" id="Phobius"/>
    </source>
</evidence>
<keyword evidence="1" id="KW-0472">Membrane</keyword>
<name>J3JHC3_9EURY</name>
<comment type="caution">
    <text evidence="2">The sequence shown here is derived from an EMBL/GenBank/DDBJ whole genome shotgun (WGS) entry which is preliminary data.</text>
</comment>
<reference evidence="2 3" key="1">
    <citation type="journal article" date="2012" name="J. Bacteriol.">
        <title>Draft Genome Sequence of the Extremely Halophilic Archaeon Halogranum salarium B-1T.</title>
        <authorList>
            <person name="Kim K.K."/>
            <person name="Lee K.C."/>
            <person name="Lee J.S."/>
        </authorList>
    </citation>
    <scope>NUCLEOTIDE SEQUENCE [LARGE SCALE GENOMIC DNA]</scope>
    <source>
        <strain evidence="2 3">B-1</strain>
    </source>
</reference>
<feature type="transmembrane region" description="Helical" evidence="1">
    <location>
        <begin position="86"/>
        <end position="108"/>
    </location>
</feature>
<sequence>MQSVATPVDSIQQTRASLPERAAIGLVLALVLNALVRAITGALVDVSGVDPLGWGPILTVTIVAAVGATAVYVAVSRFSTRPDRHFTIVAAVVLVLSMGPVFTVAPTIPGVTATMLVALAVLHVTTAVGLVTGLTGVIHR</sequence>
<keyword evidence="1" id="KW-0812">Transmembrane</keyword>
<accession>J3JHC3</accession>
<dbReference type="eggNOG" id="arCOG11887">
    <property type="taxonomic scope" value="Archaea"/>
</dbReference>
<dbReference type="InterPro" id="IPR045713">
    <property type="entry name" value="DUF6069"/>
</dbReference>
<evidence type="ECO:0000313" key="2">
    <source>
        <dbReference type="EMBL" id="EJN60861.1"/>
    </source>
</evidence>
<gene>
    <name evidence="2" type="ORF">HSB1_14640</name>
</gene>
<organism evidence="2 3">
    <name type="scientific">Halogranum salarium B-1</name>
    <dbReference type="NCBI Taxonomy" id="1210908"/>
    <lineage>
        <taxon>Archaea</taxon>
        <taxon>Methanobacteriati</taxon>
        <taxon>Methanobacteriota</taxon>
        <taxon>Stenosarchaea group</taxon>
        <taxon>Halobacteria</taxon>
        <taxon>Halobacteriales</taxon>
        <taxon>Haloferacaceae</taxon>
    </lineage>
</organism>
<dbReference type="RefSeq" id="WP_009366580.1">
    <property type="nucleotide sequence ID" value="NZ_ALJD01000003.1"/>
</dbReference>
<keyword evidence="1" id="KW-1133">Transmembrane helix</keyword>
<evidence type="ECO:0000313" key="3">
    <source>
        <dbReference type="Proteomes" id="UP000007813"/>
    </source>
</evidence>
<dbReference type="OrthoDB" id="385530at2157"/>
<feature type="transmembrane region" description="Helical" evidence="1">
    <location>
        <begin position="114"/>
        <end position="138"/>
    </location>
</feature>
<dbReference type="Proteomes" id="UP000007813">
    <property type="component" value="Unassembled WGS sequence"/>
</dbReference>
<dbReference type="AlphaFoldDB" id="J3JHC3"/>
<dbReference type="Pfam" id="PF19545">
    <property type="entry name" value="DUF6069"/>
    <property type="match status" value="1"/>
</dbReference>
<proteinExistence type="predicted"/>
<protein>
    <submittedName>
        <fullName evidence="2">Uncharacterized protein</fullName>
    </submittedName>
</protein>
<feature type="transmembrane region" description="Helical" evidence="1">
    <location>
        <begin position="52"/>
        <end position="74"/>
    </location>
</feature>